<accession>A0AA36B0Z4</accession>
<dbReference type="EMBL" id="OX597820">
    <property type="protein sequence ID" value="CAI9725925.1"/>
    <property type="molecule type" value="Genomic_DNA"/>
</dbReference>
<proteinExistence type="predicted"/>
<dbReference type="Proteomes" id="UP001162480">
    <property type="component" value="Chromosome 7"/>
</dbReference>
<name>A0AA36B0Z4_OCTVU</name>
<reference evidence="1" key="1">
    <citation type="submission" date="2023-08" db="EMBL/GenBank/DDBJ databases">
        <authorList>
            <person name="Alioto T."/>
            <person name="Alioto T."/>
            <person name="Gomez Garrido J."/>
        </authorList>
    </citation>
    <scope>NUCLEOTIDE SEQUENCE</scope>
</reference>
<evidence type="ECO:0000313" key="2">
    <source>
        <dbReference type="Proteomes" id="UP001162480"/>
    </source>
</evidence>
<protein>
    <submittedName>
        <fullName evidence="1">Uncharacterized protein</fullName>
    </submittedName>
</protein>
<keyword evidence="2" id="KW-1185">Reference proteome</keyword>
<sequence>MTPIREQNFKLVFERIDLSDLGGHVKGCKKIFFTQELEENILIQRCNPSKPTINLEMKKFLRLCCSKRLIEIYPAPGYSFPKEVEVSSTNYRIPYPSLNVATDYPVVAIYSCSRINDLSFIFNSSLENCEAIVDDEGYYNGVDNTEIVSQILPGIYEDMDDGSDSSSGDGITVIRYHV</sequence>
<evidence type="ECO:0000313" key="1">
    <source>
        <dbReference type="EMBL" id="CAI9725925.1"/>
    </source>
</evidence>
<organism evidence="1 2">
    <name type="scientific">Octopus vulgaris</name>
    <name type="common">Common octopus</name>
    <dbReference type="NCBI Taxonomy" id="6645"/>
    <lineage>
        <taxon>Eukaryota</taxon>
        <taxon>Metazoa</taxon>
        <taxon>Spiralia</taxon>
        <taxon>Lophotrochozoa</taxon>
        <taxon>Mollusca</taxon>
        <taxon>Cephalopoda</taxon>
        <taxon>Coleoidea</taxon>
        <taxon>Octopodiformes</taxon>
        <taxon>Octopoda</taxon>
        <taxon>Incirrata</taxon>
        <taxon>Octopodidae</taxon>
        <taxon>Octopus</taxon>
    </lineage>
</organism>
<gene>
    <name evidence="1" type="ORF">OCTVUL_1B016455</name>
</gene>
<dbReference type="AlphaFoldDB" id="A0AA36B0Z4"/>